<feature type="domain" description="Immunity protein 52" evidence="1">
    <location>
        <begin position="9"/>
        <end position="246"/>
    </location>
</feature>
<evidence type="ECO:0000313" key="2">
    <source>
        <dbReference type="EMBL" id="RKH58924.1"/>
    </source>
</evidence>
<organism evidence="2 3">
    <name type="scientific">Corallococcus llansteffanensis</name>
    <dbReference type="NCBI Taxonomy" id="2316731"/>
    <lineage>
        <taxon>Bacteria</taxon>
        <taxon>Pseudomonadati</taxon>
        <taxon>Myxococcota</taxon>
        <taxon>Myxococcia</taxon>
        <taxon>Myxococcales</taxon>
        <taxon>Cystobacterineae</taxon>
        <taxon>Myxococcaceae</taxon>
        <taxon>Corallococcus</taxon>
    </lineage>
</organism>
<reference evidence="3" key="1">
    <citation type="submission" date="2018-09" db="EMBL/GenBank/DDBJ databases">
        <authorList>
            <person name="Livingstone P.G."/>
            <person name="Whitworth D.E."/>
        </authorList>
    </citation>
    <scope>NUCLEOTIDE SEQUENCE [LARGE SCALE GENOMIC DNA]</scope>
    <source>
        <strain evidence="3">CA051B</strain>
    </source>
</reference>
<gene>
    <name evidence="2" type="ORF">D7V93_15850</name>
</gene>
<dbReference type="AlphaFoldDB" id="A0A3A8Q6L3"/>
<dbReference type="Pfam" id="PF15579">
    <property type="entry name" value="Imm52"/>
    <property type="match status" value="1"/>
</dbReference>
<comment type="caution">
    <text evidence="2">The sequence shown here is derived from an EMBL/GenBank/DDBJ whole genome shotgun (WGS) entry which is preliminary data.</text>
</comment>
<sequence>MVAEQPEAEDYYVGAYWGPRKESPADCARRTAEFLTLLASCDPLLAQWYKPARTRQEARKYPLMPPDPATLTESFRRGVNREKGGPAIEQLGFTFWFGNEGARGEDVDLRITCGDHGGATPNSCVMTLPSRGANAERLSTAPVLSGVVRSMAQAWDPDWALATSWDHRAAMDDTPRAGGFVGWVTYLPRRRGTVPPLPAPVHIEPVENRGALIVLAPERLTARNPEHVERGKRVRELLARAGLMQPVTP</sequence>
<keyword evidence="3" id="KW-1185">Reference proteome</keyword>
<accession>A0A3A8Q6L3</accession>
<name>A0A3A8Q6L3_9BACT</name>
<dbReference type="Proteomes" id="UP000272888">
    <property type="component" value="Unassembled WGS sequence"/>
</dbReference>
<protein>
    <recommendedName>
        <fullName evidence="1">Immunity protein 52 domain-containing protein</fullName>
    </recommendedName>
</protein>
<dbReference type="EMBL" id="RAWB01000145">
    <property type="protein sequence ID" value="RKH58924.1"/>
    <property type="molecule type" value="Genomic_DNA"/>
</dbReference>
<proteinExistence type="predicted"/>
<dbReference type="InterPro" id="IPR028969">
    <property type="entry name" value="Imm52"/>
</dbReference>
<evidence type="ECO:0000313" key="3">
    <source>
        <dbReference type="Proteomes" id="UP000272888"/>
    </source>
</evidence>
<evidence type="ECO:0000259" key="1">
    <source>
        <dbReference type="Pfam" id="PF15579"/>
    </source>
</evidence>